<name>A0A699WFK3_TANCI</name>
<evidence type="ECO:0000256" key="1">
    <source>
        <dbReference type="SAM" id="MobiDB-lite"/>
    </source>
</evidence>
<accession>A0A699WFK3</accession>
<protein>
    <submittedName>
        <fullName evidence="2">Uncharacterized protein</fullName>
    </submittedName>
</protein>
<reference evidence="2" key="1">
    <citation type="journal article" date="2019" name="Sci. Rep.">
        <title>Draft genome of Tanacetum cinerariifolium, the natural source of mosquito coil.</title>
        <authorList>
            <person name="Yamashiro T."/>
            <person name="Shiraishi A."/>
            <person name="Satake H."/>
            <person name="Nakayama K."/>
        </authorList>
    </citation>
    <scope>NUCLEOTIDE SEQUENCE</scope>
</reference>
<dbReference type="EMBL" id="BKCJ011673717">
    <property type="protein sequence ID" value="GFD46425.1"/>
    <property type="molecule type" value="Genomic_DNA"/>
</dbReference>
<feature type="compositionally biased region" description="Polar residues" evidence="1">
    <location>
        <begin position="52"/>
        <end position="63"/>
    </location>
</feature>
<gene>
    <name evidence="2" type="ORF">Tci_918394</name>
</gene>
<evidence type="ECO:0000313" key="2">
    <source>
        <dbReference type="EMBL" id="GFD46425.1"/>
    </source>
</evidence>
<proteinExistence type="predicted"/>
<sequence>MFDELFSLPSSIASPVPIEEAPVLVVQDLVPAVTALVPDKSTGLPSSTFVDQVASSASTSQTPPEKPSPVIPKSVEEVDHDIEVAHMDNTPYLDLPIPEPNSN</sequence>
<dbReference type="AlphaFoldDB" id="A0A699WFK3"/>
<feature type="region of interest" description="Disordered" evidence="1">
    <location>
        <begin position="52"/>
        <end position="72"/>
    </location>
</feature>
<comment type="caution">
    <text evidence="2">The sequence shown here is derived from an EMBL/GenBank/DDBJ whole genome shotgun (WGS) entry which is preliminary data.</text>
</comment>
<organism evidence="2">
    <name type="scientific">Tanacetum cinerariifolium</name>
    <name type="common">Dalmatian daisy</name>
    <name type="synonym">Chrysanthemum cinerariifolium</name>
    <dbReference type="NCBI Taxonomy" id="118510"/>
    <lineage>
        <taxon>Eukaryota</taxon>
        <taxon>Viridiplantae</taxon>
        <taxon>Streptophyta</taxon>
        <taxon>Embryophyta</taxon>
        <taxon>Tracheophyta</taxon>
        <taxon>Spermatophyta</taxon>
        <taxon>Magnoliopsida</taxon>
        <taxon>eudicotyledons</taxon>
        <taxon>Gunneridae</taxon>
        <taxon>Pentapetalae</taxon>
        <taxon>asterids</taxon>
        <taxon>campanulids</taxon>
        <taxon>Asterales</taxon>
        <taxon>Asteraceae</taxon>
        <taxon>Asteroideae</taxon>
        <taxon>Anthemideae</taxon>
        <taxon>Anthemidinae</taxon>
        <taxon>Tanacetum</taxon>
    </lineage>
</organism>